<feature type="domain" description="DUF4825" evidence="3">
    <location>
        <begin position="341"/>
        <end position="433"/>
    </location>
</feature>
<dbReference type="Proteomes" id="UP000037146">
    <property type="component" value="Unassembled WGS sequence"/>
</dbReference>
<sequence length="486" mass="54856">MNLFLVILNMSITASFVALAVIMVRFLLRRAPKIFSYILWAAVAIRLITPVSFTSSFSMLGFIKFQKKTGTGFMEFIPQEIGMQKNPVVDIGIKEISHFINSSLPVATPMASANPMQIIVWIGSIIWITGVIIFLLFSILSYLKILIKVRTATFVKDNIYETDQIDTPFVCGFLNPKIYIPIGMSNHELSYILLHEKIHIIRRDYLIKPFAFMLLIIHWFNPLMWLSYALMSKDMEMSCDESVVNKMGHQIKGSYSTSLLTLSVRKKGLLTGSPLAFGESNVKARIKNILTYRQPSKRMIAIYILAIVALVVGCTSNPMPLQQSPQESSQPLYSGYNIDKLMENKTLYVGSASKVGGLIGGMAKPTGVEWNGMALQTTAQPYGVTINYIMNDSIHGMEEREINNEVFLRNSILLLSLIDNVDIITYSFVDNSGQNDDMVNTFTFTREQADKLFGEDVRHYAKDETGLRQLIDRLDNMHFNETNNTP</sequence>
<dbReference type="Pfam" id="PF05569">
    <property type="entry name" value="Peptidase_M56"/>
    <property type="match status" value="1"/>
</dbReference>
<name>A0A0K9GV93_9BACI</name>
<feature type="transmembrane region" description="Helical" evidence="1">
    <location>
        <begin position="205"/>
        <end position="228"/>
    </location>
</feature>
<evidence type="ECO:0000313" key="4">
    <source>
        <dbReference type="EMBL" id="KMY50182.1"/>
    </source>
</evidence>
<dbReference type="STRING" id="1679170.AC625_12280"/>
<accession>A0A0K9GV93</accession>
<keyword evidence="5" id="KW-1185">Reference proteome</keyword>
<dbReference type="InterPro" id="IPR052173">
    <property type="entry name" value="Beta-lactam_resp_regulator"/>
</dbReference>
<evidence type="ECO:0000313" key="5">
    <source>
        <dbReference type="Proteomes" id="UP000037146"/>
    </source>
</evidence>
<dbReference type="PANTHER" id="PTHR34978">
    <property type="entry name" value="POSSIBLE SENSOR-TRANSDUCER PROTEIN BLAR"/>
    <property type="match status" value="1"/>
</dbReference>
<keyword evidence="1" id="KW-1133">Transmembrane helix</keyword>
<keyword evidence="1" id="KW-0812">Transmembrane</keyword>
<feature type="transmembrane region" description="Helical" evidence="1">
    <location>
        <begin position="37"/>
        <end position="63"/>
    </location>
</feature>
<reference evidence="5" key="1">
    <citation type="submission" date="2015-07" db="EMBL/GenBank/DDBJ databases">
        <title>Genome sequencing project for genomic taxonomy and phylogenomics of Bacillus-like bacteria.</title>
        <authorList>
            <person name="Liu B."/>
            <person name="Wang J."/>
            <person name="Zhu Y."/>
            <person name="Liu G."/>
            <person name="Chen Q."/>
            <person name="Chen Z."/>
            <person name="Lan J."/>
            <person name="Che J."/>
            <person name="Ge C."/>
            <person name="Shi H."/>
            <person name="Pan Z."/>
            <person name="Liu X."/>
        </authorList>
    </citation>
    <scope>NUCLEOTIDE SEQUENCE [LARGE SCALE GENOMIC DNA]</scope>
    <source>
        <strain evidence="5">FJAT-27997</strain>
    </source>
</reference>
<feature type="transmembrane region" description="Helical" evidence="1">
    <location>
        <begin position="6"/>
        <end position="28"/>
    </location>
</feature>
<evidence type="ECO:0000256" key="1">
    <source>
        <dbReference type="SAM" id="Phobius"/>
    </source>
</evidence>
<proteinExistence type="predicted"/>
<keyword evidence="1" id="KW-0472">Membrane</keyword>
<dbReference type="PATRIC" id="fig|1679170.3.peg.2796"/>
<organism evidence="4 5">
    <name type="scientific">Peribacillus loiseleuriae</name>
    <dbReference type="NCBI Taxonomy" id="1679170"/>
    <lineage>
        <taxon>Bacteria</taxon>
        <taxon>Bacillati</taxon>
        <taxon>Bacillota</taxon>
        <taxon>Bacilli</taxon>
        <taxon>Bacillales</taxon>
        <taxon>Bacillaceae</taxon>
        <taxon>Peribacillus</taxon>
    </lineage>
</organism>
<gene>
    <name evidence="4" type="ORF">AC625_12280</name>
</gene>
<dbReference type="CDD" id="cd07341">
    <property type="entry name" value="M56_BlaR1_MecR1_like"/>
    <property type="match status" value="1"/>
</dbReference>
<feature type="transmembrane region" description="Helical" evidence="1">
    <location>
        <begin position="118"/>
        <end position="143"/>
    </location>
</feature>
<dbReference type="PANTHER" id="PTHR34978:SF3">
    <property type="entry name" value="SLR0241 PROTEIN"/>
    <property type="match status" value="1"/>
</dbReference>
<dbReference type="InterPro" id="IPR032250">
    <property type="entry name" value="DUF4825"/>
</dbReference>
<protein>
    <submittedName>
        <fullName evidence="4">Peptidase M56 BlaR1</fullName>
    </submittedName>
</protein>
<feature type="domain" description="Peptidase M56" evidence="2">
    <location>
        <begin position="7"/>
        <end position="289"/>
    </location>
</feature>
<dbReference type="AlphaFoldDB" id="A0A0K9GV93"/>
<dbReference type="EMBL" id="LFZW01000001">
    <property type="protein sequence ID" value="KMY50182.1"/>
    <property type="molecule type" value="Genomic_DNA"/>
</dbReference>
<evidence type="ECO:0000259" key="2">
    <source>
        <dbReference type="Pfam" id="PF05569"/>
    </source>
</evidence>
<evidence type="ECO:0000259" key="3">
    <source>
        <dbReference type="Pfam" id="PF16107"/>
    </source>
</evidence>
<comment type="caution">
    <text evidence="4">The sequence shown here is derived from an EMBL/GenBank/DDBJ whole genome shotgun (WGS) entry which is preliminary data.</text>
</comment>
<dbReference type="RefSeq" id="WP_180320097.1">
    <property type="nucleotide sequence ID" value="NZ_LFZW01000001.1"/>
</dbReference>
<dbReference type="Pfam" id="PF16107">
    <property type="entry name" value="DUF4825"/>
    <property type="match status" value="1"/>
</dbReference>
<dbReference type="InterPro" id="IPR008756">
    <property type="entry name" value="Peptidase_M56"/>
</dbReference>